<dbReference type="OrthoDB" id="9797500at2"/>
<dbReference type="InterPro" id="IPR040079">
    <property type="entry name" value="Glutathione_S-Trfase"/>
</dbReference>
<dbReference type="PANTHER" id="PTHR43900">
    <property type="entry name" value="GLUTATHIONE S-TRANSFERASE RHO"/>
    <property type="match status" value="1"/>
</dbReference>
<dbReference type="PROSITE" id="PS50404">
    <property type="entry name" value="GST_NTER"/>
    <property type="match status" value="1"/>
</dbReference>
<dbReference type="Gene3D" id="1.20.1050.10">
    <property type="match status" value="1"/>
</dbReference>
<feature type="domain" description="GST C-terminal" evidence="4">
    <location>
        <begin position="84"/>
        <end position="212"/>
    </location>
</feature>
<dbReference type="InterPro" id="IPR004045">
    <property type="entry name" value="Glutathione_S-Trfase_N"/>
</dbReference>
<dbReference type="RefSeq" id="WP_089420905.1">
    <property type="nucleotide sequence ID" value="NZ_CP022415.1"/>
</dbReference>
<dbReference type="Pfam" id="PF13417">
    <property type="entry name" value="GST_N_3"/>
    <property type="match status" value="1"/>
</dbReference>
<evidence type="ECO:0000259" key="4">
    <source>
        <dbReference type="PROSITE" id="PS50405"/>
    </source>
</evidence>
<organism evidence="5 6">
    <name type="scientific">Pseudosulfitobacter pseudonitzschiae</name>
    <dbReference type="NCBI Taxonomy" id="1402135"/>
    <lineage>
        <taxon>Bacteria</taxon>
        <taxon>Pseudomonadati</taxon>
        <taxon>Pseudomonadota</taxon>
        <taxon>Alphaproteobacteria</taxon>
        <taxon>Rhodobacterales</taxon>
        <taxon>Roseobacteraceae</taxon>
        <taxon>Pseudosulfitobacter</taxon>
    </lineage>
</organism>
<dbReference type="InterPro" id="IPR004046">
    <property type="entry name" value="GST_C"/>
</dbReference>
<dbReference type="PANTHER" id="PTHR43900:SF3">
    <property type="entry name" value="GLUTATHIONE S-TRANSFERASE RHO"/>
    <property type="match status" value="1"/>
</dbReference>
<dbReference type="InterPro" id="IPR036282">
    <property type="entry name" value="Glutathione-S-Trfase_C_sf"/>
</dbReference>
<dbReference type="SFLD" id="SFLDG00358">
    <property type="entry name" value="Main_(cytGST)"/>
    <property type="match status" value="1"/>
</dbReference>
<reference evidence="5 6" key="1">
    <citation type="submission" date="2017-07" db="EMBL/GenBank/DDBJ databases">
        <title>Genome Sequence of Sulfitobacter pseudonitzschiae Strain SMR1 Isolated from a culture of the Diatom Skeletonema marinoi.</title>
        <authorList>
            <person name="Topel M."/>
            <person name="Pinder M.I.M."/>
            <person name="Johansson O.N."/>
            <person name="Kourtchenko O."/>
            <person name="Godhe A."/>
            <person name="Clarke A.K."/>
        </authorList>
    </citation>
    <scope>NUCLEOTIDE SEQUENCE [LARGE SCALE GENOMIC DNA]</scope>
    <source>
        <strain evidence="5 6">SMR1</strain>
    </source>
</reference>
<dbReference type="AlphaFoldDB" id="A0A221K260"/>
<evidence type="ECO:0000313" key="6">
    <source>
        <dbReference type="Proteomes" id="UP000199754"/>
    </source>
</evidence>
<evidence type="ECO:0000313" key="5">
    <source>
        <dbReference type="EMBL" id="ASM73076.1"/>
    </source>
</evidence>
<dbReference type="CDD" id="cd00299">
    <property type="entry name" value="GST_C_family"/>
    <property type="match status" value="1"/>
</dbReference>
<gene>
    <name evidence="5" type="primary">sspA</name>
    <name evidence="5" type="ORF">SULPSESMR1_02276</name>
</gene>
<dbReference type="InterPro" id="IPR010987">
    <property type="entry name" value="Glutathione-S-Trfase_C-like"/>
</dbReference>
<dbReference type="SUPFAM" id="SSF47616">
    <property type="entry name" value="GST C-terminal domain-like"/>
    <property type="match status" value="1"/>
</dbReference>
<dbReference type="KEGG" id="spse:SULPSESMR1_02276"/>
<dbReference type="EMBL" id="CP022415">
    <property type="protein sequence ID" value="ASM73076.1"/>
    <property type="molecule type" value="Genomic_DNA"/>
</dbReference>
<feature type="domain" description="GST N-terminal" evidence="3">
    <location>
        <begin position="3"/>
        <end position="79"/>
    </location>
</feature>
<keyword evidence="2" id="KW-0808">Transferase</keyword>
<sequence length="212" mass="23565">MTRTVTLHGYRYSVYTRMAHLALRAKKVVFDWVEVNPFLSEGTPPHPFGRVPVLDDDGFRLFETGAITRHIDRAFDGPALSPLAVQPAARMDQCIAVIDNYAYWPLIRQVFAHAVFRPLEGETADAQQIAKGLAAAGPVLNVLDQFAQEGHILDGKTLTLADCHLIPIIDYFTRAPQGQTAVASCPALERWWGRMQHTPLVQTTDPQLPGRP</sequence>
<dbReference type="SUPFAM" id="SSF52833">
    <property type="entry name" value="Thioredoxin-like"/>
    <property type="match status" value="1"/>
</dbReference>
<dbReference type="SFLD" id="SFLDS00019">
    <property type="entry name" value="Glutathione_Transferase_(cytos"/>
    <property type="match status" value="1"/>
</dbReference>
<keyword evidence="6" id="KW-1185">Reference proteome</keyword>
<dbReference type="GO" id="GO:0004364">
    <property type="term" value="F:glutathione transferase activity"/>
    <property type="evidence" value="ECO:0007669"/>
    <property type="project" value="UniProtKB-EC"/>
</dbReference>
<dbReference type="PROSITE" id="PS50405">
    <property type="entry name" value="GST_CTER"/>
    <property type="match status" value="1"/>
</dbReference>
<proteinExistence type="predicted"/>
<dbReference type="Gene3D" id="3.40.30.10">
    <property type="entry name" value="Glutaredoxin"/>
    <property type="match status" value="1"/>
</dbReference>
<dbReference type="GO" id="GO:0043295">
    <property type="term" value="F:glutathione binding"/>
    <property type="evidence" value="ECO:0007669"/>
    <property type="project" value="TreeGrafter"/>
</dbReference>
<evidence type="ECO:0000259" key="3">
    <source>
        <dbReference type="PROSITE" id="PS50404"/>
    </source>
</evidence>
<dbReference type="InterPro" id="IPR036249">
    <property type="entry name" value="Thioredoxin-like_sf"/>
</dbReference>
<name>A0A221K260_9RHOB</name>
<dbReference type="GO" id="GO:0005737">
    <property type="term" value="C:cytoplasm"/>
    <property type="evidence" value="ECO:0007669"/>
    <property type="project" value="TreeGrafter"/>
</dbReference>
<evidence type="ECO:0000256" key="2">
    <source>
        <dbReference type="ARBA" id="ARBA00022679"/>
    </source>
</evidence>
<accession>A0A221K260</accession>
<protein>
    <recommendedName>
        <fullName evidence="1">glutathione transferase</fullName>
        <ecNumber evidence="1">2.5.1.18</ecNumber>
    </recommendedName>
</protein>
<dbReference type="Proteomes" id="UP000199754">
    <property type="component" value="Chromosome"/>
</dbReference>
<dbReference type="Pfam" id="PF00043">
    <property type="entry name" value="GST_C"/>
    <property type="match status" value="1"/>
</dbReference>
<evidence type="ECO:0000256" key="1">
    <source>
        <dbReference type="ARBA" id="ARBA00012452"/>
    </source>
</evidence>
<dbReference type="EC" id="2.5.1.18" evidence="1"/>